<dbReference type="RefSeq" id="WP_075126041.1">
    <property type="nucleotide sequence ID" value="NZ_MSIE01000022.1"/>
</dbReference>
<comment type="caution">
    <text evidence="1">The sequence shown here is derived from an EMBL/GenBank/DDBJ whole genome shotgun (WGS) entry which is preliminary data.</text>
</comment>
<dbReference type="Proteomes" id="UP000185596">
    <property type="component" value="Unassembled WGS sequence"/>
</dbReference>
<organism evidence="1 2">
    <name type="scientific">Actinophytocola xanthii</name>
    <dbReference type="NCBI Taxonomy" id="1912961"/>
    <lineage>
        <taxon>Bacteria</taxon>
        <taxon>Bacillati</taxon>
        <taxon>Actinomycetota</taxon>
        <taxon>Actinomycetes</taxon>
        <taxon>Pseudonocardiales</taxon>
        <taxon>Pseudonocardiaceae</taxon>
    </lineage>
</organism>
<name>A0A1Q8CRK5_9PSEU</name>
<dbReference type="OrthoDB" id="3632273at2"/>
<proteinExistence type="predicted"/>
<dbReference type="STRING" id="1912961.BU204_13705"/>
<protein>
    <submittedName>
        <fullName evidence="1">Uncharacterized protein</fullName>
    </submittedName>
</protein>
<sequence length="83" mass="9823">MNYRDPRYADLEQLVRRLRPRLFAMYGLDACTEREIFGWGMEFTHDADALLYLPSDSLTYYTESAETAVERYGRIGDFEIAWL</sequence>
<dbReference type="EMBL" id="MSIE01000022">
    <property type="protein sequence ID" value="OLF16989.1"/>
    <property type="molecule type" value="Genomic_DNA"/>
</dbReference>
<dbReference type="AlphaFoldDB" id="A0A1Q8CRK5"/>
<reference evidence="1 2" key="1">
    <citation type="submission" date="2016-12" db="EMBL/GenBank/DDBJ databases">
        <title>The draft genome sequence of Actinophytocola sp. 11-183.</title>
        <authorList>
            <person name="Wang W."/>
            <person name="Yuan L."/>
        </authorList>
    </citation>
    <scope>NUCLEOTIDE SEQUENCE [LARGE SCALE GENOMIC DNA]</scope>
    <source>
        <strain evidence="1 2">11-183</strain>
    </source>
</reference>
<accession>A0A1Q8CRK5</accession>
<keyword evidence="2" id="KW-1185">Reference proteome</keyword>
<gene>
    <name evidence="1" type="ORF">BU204_13705</name>
</gene>
<evidence type="ECO:0000313" key="1">
    <source>
        <dbReference type="EMBL" id="OLF16989.1"/>
    </source>
</evidence>
<evidence type="ECO:0000313" key="2">
    <source>
        <dbReference type="Proteomes" id="UP000185596"/>
    </source>
</evidence>